<dbReference type="GO" id="GO:0009536">
    <property type="term" value="C:plastid"/>
    <property type="evidence" value="ECO:0007669"/>
    <property type="project" value="UniProtKB-SubCell"/>
</dbReference>
<dbReference type="NCBIfam" id="NF010002">
    <property type="entry name" value="PRK13475.1"/>
    <property type="match status" value="3"/>
</dbReference>
<feature type="transmembrane region" description="Helical" evidence="21">
    <location>
        <begin position="2524"/>
        <end position="2545"/>
    </location>
</feature>
<dbReference type="InterPro" id="IPR033966">
    <property type="entry name" value="RuBisCO"/>
</dbReference>
<feature type="domain" description="Ribulose bisphosphate carboxylase large subunit ferrodoxin-like N-terminal" evidence="23">
    <location>
        <begin position="1390"/>
        <end position="1507"/>
    </location>
</feature>
<dbReference type="GO" id="GO:0019253">
    <property type="term" value="P:reductive pentose-phosphate cycle"/>
    <property type="evidence" value="ECO:0007669"/>
    <property type="project" value="UniProtKB-KW"/>
</dbReference>
<dbReference type="InterPro" id="IPR044772">
    <property type="entry name" value="NO3_transporter"/>
</dbReference>
<feature type="transmembrane region" description="Helical" evidence="21">
    <location>
        <begin position="500"/>
        <end position="523"/>
    </location>
</feature>
<dbReference type="GO" id="GO:0000287">
    <property type="term" value="F:magnesium ion binding"/>
    <property type="evidence" value="ECO:0007669"/>
    <property type="project" value="InterPro"/>
</dbReference>
<dbReference type="InterPro" id="IPR036376">
    <property type="entry name" value="RuBisCO_lsu_C_sf"/>
</dbReference>
<feature type="compositionally biased region" description="Basic and acidic residues" evidence="20">
    <location>
        <begin position="2685"/>
        <end position="2694"/>
    </location>
</feature>
<evidence type="ECO:0000259" key="22">
    <source>
        <dbReference type="Pfam" id="PF00016"/>
    </source>
</evidence>
<keyword evidence="15 21" id="KW-0472">Membrane</keyword>
<feature type="transmembrane region" description="Helical" evidence="21">
    <location>
        <begin position="688"/>
        <end position="708"/>
    </location>
</feature>
<dbReference type="EMBL" id="LSRX01000425">
    <property type="protein sequence ID" value="OLP97657.1"/>
    <property type="molecule type" value="Genomic_DNA"/>
</dbReference>
<evidence type="ECO:0000256" key="18">
    <source>
        <dbReference type="ARBA" id="ARBA00048059"/>
    </source>
</evidence>
<evidence type="ECO:0000256" key="4">
    <source>
        <dbReference type="ARBA" id="ARBA00004474"/>
    </source>
</evidence>
<keyword evidence="8" id="KW-0934">Plastid</keyword>
<keyword evidence="10" id="KW-0479">Metal-binding</keyword>
<evidence type="ECO:0000256" key="3">
    <source>
        <dbReference type="ARBA" id="ARBA00004141"/>
    </source>
</evidence>
<evidence type="ECO:0000256" key="5">
    <source>
        <dbReference type="ARBA" id="ARBA00005475"/>
    </source>
</evidence>
<dbReference type="InterPro" id="IPR017443">
    <property type="entry name" value="RuBisCO_lsu_fd_N"/>
</dbReference>
<dbReference type="PANTHER" id="PTHR42704">
    <property type="entry name" value="RIBULOSE BISPHOSPHATE CARBOXYLASE"/>
    <property type="match status" value="1"/>
</dbReference>
<keyword evidence="7" id="KW-0113">Calvin cycle</keyword>
<dbReference type="SUPFAM" id="SSF54966">
    <property type="entry name" value="RuBisCO, large subunit, small (N-terminal) domain"/>
    <property type="match status" value="3"/>
</dbReference>
<dbReference type="Gene3D" id="3.30.70.150">
    <property type="entry name" value="RuBisCO large subunit, N-terminal domain"/>
    <property type="match status" value="3"/>
</dbReference>
<evidence type="ECO:0000256" key="14">
    <source>
        <dbReference type="ARBA" id="ARBA00023033"/>
    </source>
</evidence>
<dbReference type="InterPro" id="IPR036422">
    <property type="entry name" value="RuBisCO_lsu_N_sf"/>
</dbReference>
<comment type="subcellular location">
    <subcellularLocation>
        <location evidence="3">Membrane</location>
        <topology evidence="3">Multi-pass membrane protein</topology>
    </subcellularLocation>
    <subcellularLocation>
        <location evidence="4">Plastid</location>
    </subcellularLocation>
</comment>
<keyword evidence="12 21" id="KW-1133">Transmembrane helix</keyword>
<feature type="region of interest" description="Disordered" evidence="20">
    <location>
        <begin position="2486"/>
        <end position="2508"/>
    </location>
</feature>
<evidence type="ECO:0000256" key="1">
    <source>
        <dbReference type="ARBA" id="ARBA00001946"/>
    </source>
</evidence>
<dbReference type="PANTHER" id="PTHR42704:SF17">
    <property type="entry name" value="RIBULOSE BISPHOSPHATE CARBOXYLASE LARGE CHAIN"/>
    <property type="match status" value="1"/>
</dbReference>
<feature type="domain" description="Ribulose bisphosphate carboxylase large subunit C-terminal" evidence="22">
    <location>
        <begin position="2026"/>
        <end position="2334"/>
    </location>
</feature>
<evidence type="ECO:0000256" key="2">
    <source>
        <dbReference type="ARBA" id="ARBA00003617"/>
    </source>
</evidence>
<comment type="similarity">
    <text evidence="5">Belongs to the RuBisCO large chain family. Type II subfamily.</text>
</comment>
<comment type="catalytic activity">
    <reaction evidence="19">
        <text>2 (2R)-3-phosphoglycerate + 2 H(+) = D-ribulose 1,5-bisphosphate + CO2 + H2O</text>
        <dbReference type="Rhea" id="RHEA:23124"/>
        <dbReference type="ChEBI" id="CHEBI:15377"/>
        <dbReference type="ChEBI" id="CHEBI:15378"/>
        <dbReference type="ChEBI" id="CHEBI:16526"/>
        <dbReference type="ChEBI" id="CHEBI:57870"/>
        <dbReference type="ChEBI" id="CHEBI:58272"/>
        <dbReference type="EC" id="4.1.1.39"/>
    </reaction>
</comment>
<feature type="domain" description="Ribulose bisphosphate carboxylase large subunit C-terminal" evidence="22">
    <location>
        <begin position="1518"/>
        <end position="1826"/>
    </location>
</feature>
<proteinExistence type="inferred from homology"/>
<dbReference type="Proteomes" id="UP000186817">
    <property type="component" value="Unassembled WGS sequence"/>
</dbReference>
<evidence type="ECO:0000256" key="8">
    <source>
        <dbReference type="ARBA" id="ARBA00022640"/>
    </source>
</evidence>
<evidence type="ECO:0000256" key="20">
    <source>
        <dbReference type="SAM" id="MobiDB-lite"/>
    </source>
</evidence>
<dbReference type="GO" id="GO:0016020">
    <property type="term" value="C:membrane"/>
    <property type="evidence" value="ECO:0007669"/>
    <property type="project" value="UniProtKB-SubCell"/>
</dbReference>
<dbReference type="OrthoDB" id="10381002at2759"/>
<evidence type="ECO:0000256" key="16">
    <source>
        <dbReference type="ARBA" id="ARBA00023239"/>
    </source>
</evidence>
<dbReference type="InterPro" id="IPR000685">
    <property type="entry name" value="RuBisCO_lsu_C"/>
</dbReference>
<evidence type="ECO:0000256" key="12">
    <source>
        <dbReference type="ARBA" id="ARBA00022989"/>
    </source>
</evidence>
<evidence type="ECO:0000256" key="6">
    <source>
        <dbReference type="ARBA" id="ARBA00012287"/>
    </source>
</evidence>
<dbReference type="EC" id="4.1.1.39" evidence="6"/>
<evidence type="ECO:0000256" key="21">
    <source>
        <dbReference type="SAM" id="Phobius"/>
    </source>
</evidence>
<keyword evidence="25" id="KW-1185">Reference proteome</keyword>
<dbReference type="SUPFAM" id="SSF51649">
    <property type="entry name" value="RuBisCo, C-terminal domain"/>
    <property type="match status" value="3"/>
</dbReference>
<dbReference type="CDD" id="cd17341">
    <property type="entry name" value="MFS_NRT2_like"/>
    <property type="match status" value="1"/>
</dbReference>
<keyword evidence="13" id="KW-0560">Oxidoreductase</keyword>
<evidence type="ECO:0000256" key="9">
    <source>
        <dbReference type="ARBA" id="ARBA00022692"/>
    </source>
</evidence>
<dbReference type="InterPro" id="IPR020871">
    <property type="entry name" value="RuBisCO_lsuII"/>
</dbReference>
<feature type="domain" description="Ribulose bisphosphate carboxylase large subunit ferrodoxin-like N-terminal" evidence="23">
    <location>
        <begin position="1898"/>
        <end position="2015"/>
    </location>
</feature>
<keyword evidence="14" id="KW-0503">Monooxygenase</keyword>
<feature type="domain" description="Ribulose bisphosphate carboxylase large subunit ferrodoxin-like N-terminal" evidence="23">
    <location>
        <begin position="792"/>
        <end position="910"/>
    </location>
</feature>
<comment type="cofactor">
    <cofactor evidence="1">
        <name>Mg(2+)</name>
        <dbReference type="ChEBI" id="CHEBI:18420"/>
    </cofactor>
</comment>
<feature type="region of interest" description="Disordered" evidence="20">
    <location>
        <begin position="2683"/>
        <end position="2715"/>
    </location>
</feature>
<comment type="caution">
    <text evidence="24">The sequence shown here is derived from an EMBL/GenBank/DDBJ whole genome shotgun (WGS) entry which is preliminary data.</text>
</comment>
<dbReference type="PROSITE" id="PS00157">
    <property type="entry name" value="RUBISCO_LARGE"/>
    <property type="match status" value="3"/>
</dbReference>
<evidence type="ECO:0000256" key="10">
    <source>
        <dbReference type="ARBA" id="ARBA00022723"/>
    </source>
</evidence>
<comment type="catalytic activity">
    <reaction evidence="18">
        <text>D-ribulose 1,5-bisphosphate + O2 = 2-phosphoglycolate + (2R)-3-phosphoglycerate + 2 H(+)</text>
        <dbReference type="Rhea" id="RHEA:36631"/>
        <dbReference type="ChEBI" id="CHEBI:15378"/>
        <dbReference type="ChEBI" id="CHEBI:15379"/>
        <dbReference type="ChEBI" id="CHEBI:57870"/>
        <dbReference type="ChEBI" id="CHEBI:58033"/>
        <dbReference type="ChEBI" id="CHEBI:58272"/>
    </reaction>
</comment>
<gene>
    <name evidence="24" type="primary">rbcL</name>
    <name evidence="24" type="ORF">AK812_SmicGene19954</name>
</gene>
<accession>A0A1Q9DR48</accession>
<dbReference type="GO" id="GO:0015112">
    <property type="term" value="F:nitrate transmembrane transporter activity"/>
    <property type="evidence" value="ECO:0007669"/>
    <property type="project" value="InterPro"/>
</dbReference>
<protein>
    <recommendedName>
        <fullName evidence="6">ribulose-bisphosphate carboxylase</fullName>
        <ecNumber evidence="6">4.1.1.39</ecNumber>
    </recommendedName>
</protein>
<reference evidence="24 25" key="1">
    <citation type="submission" date="2016-02" db="EMBL/GenBank/DDBJ databases">
        <title>Genome analysis of coral dinoflagellate symbionts highlights evolutionary adaptations to a symbiotic lifestyle.</title>
        <authorList>
            <person name="Aranda M."/>
            <person name="Li Y."/>
            <person name="Liew Y.J."/>
            <person name="Baumgarten S."/>
            <person name="Simakov O."/>
            <person name="Wilson M."/>
            <person name="Piel J."/>
            <person name="Ashoor H."/>
            <person name="Bougouffa S."/>
            <person name="Bajic V.B."/>
            <person name="Ryu T."/>
            <person name="Ravasi T."/>
            <person name="Bayer T."/>
            <person name="Micklem G."/>
            <person name="Kim H."/>
            <person name="Bhak J."/>
            <person name="Lajeunesse T.C."/>
            <person name="Voolstra C.R."/>
        </authorList>
    </citation>
    <scope>NUCLEOTIDE SEQUENCE [LARGE SCALE GENOMIC DNA]</scope>
    <source>
        <strain evidence="24 25">CCMP2467</strain>
    </source>
</reference>
<evidence type="ECO:0000256" key="13">
    <source>
        <dbReference type="ARBA" id="ARBA00023002"/>
    </source>
</evidence>
<evidence type="ECO:0000256" key="15">
    <source>
        <dbReference type="ARBA" id="ARBA00023136"/>
    </source>
</evidence>
<evidence type="ECO:0000313" key="25">
    <source>
        <dbReference type="Proteomes" id="UP000186817"/>
    </source>
</evidence>
<dbReference type="InterPro" id="IPR020878">
    <property type="entry name" value="RuBisCo_large_chain_AS"/>
</dbReference>
<keyword evidence="11" id="KW-0460">Magnesium</keyword>
<feature type="transmembrane region" description="Helical" evidence="21">
    <location>
        <begin position="2582"/>
        <end position="2600"/>
    </location>
</feature>
<dbReference type="InterPro" id="IPR036259">
    <property type="entry name" value="MFS_trans_sf"/>
</dbReference>
<keyword evidence="9 21" id="KW-0812">Transmembrane</keyword>
<comment type="function">
    <text evidence="2">RuBisCO catalyzes two reactions: the carboxylation of D-ribulose 1,5-bisphosphate, the primary event in carbon dioxide fixation, as well as the oxidative fragmentation of the pentose substrate. Both reactions occur simultaneously and in competition at the same active site.</text>
</comment>
<feature type="compositionally biased region" description="Basic and acidic residues" evidence="20">
    <location>
        <begin position="765"/>
        <end position="778"/>
    </location>
</feature>
<sequence>MMCSFLTLAIGMGDVEYGKIYDFYLPPAFLRLYEGPAVNVQDMWRIVGKSTSIARGLTARLAVPSGRAVTSAAVTTPPALARWQWALALWVRERNCQELLVAALVCSHRDISGRKLEMLHTGTMSFGKMEGDASDSCLTMRMDNDGPKPGAISCPPGEEAWKARRRSLLTFQKDVDQIYPGWKEKLGYTGESSVRAASFDWAKKAQVDARSSPRDAETFLSLLSMSSGLALLGSTADAFVAAPAQASAPSLRGTSVSQALAAGGAVAAAAVAASRPGWFALAPLGLEVATSMETCENQLFPPTDFPTRPAYLKFKNLKSGLSYCQYGVLKEDGELIDCNDVPPELSGSGTAEEKEKYRPQVLAKCVCTPGTQCKSVIANAGVASVASTIFVRVALGTLLERFGPVNVQCGLMSFGAFWVAMAAAITAPWNYTLIRFFIGCAGATFVTNQFWCSLMFAPNVVGTANATAAGWGNLGGGVTQIFMMSVLFNPMVASGMEPNVAWRVSMVVPAVMFVICAICMKLMCWDMPTARNYDPAVTGKTQKPSMWDYVEVLRDVRVVVMIFQYSACFGTELAMNNQLATHFRTYFQMDAGDASALAGAFGLMNLFARSLGGISSDVCYKYFGFRGRIWAQFLALFFEAIFLFSFGNVDNSQPWYVALAVLVCFSLFVQMAEGTSYGIVPFMNRKQLAVVSALVGAGGNLGAVIAGFCFYKPIQDALLPFQVHAGYVMFWALLSPCYYWSELGGMFHGPAQSEKGKTQSSEYQSHTESEDSRVTRRALDQSSRYADLSLDEATLIKNGKHVLVAYIMKPKAGYDYLATAAHFAAESSTGTNVNVCTTDDFTKSVDALVYYIDPDSEEMKIAYPNLLFDRNIIDGRAMMCSFLTLSIGNNQGMGDVEYGKIYDFYLPPAFLRLYDGPAVNVEDMWRILGKGTSNGGLVVGTIIKPKLGLQPKPFGEACYAFWQGGDFIKNDEPQGNQVFCQMNEVIPEVVKAMRACIKETGVGKLFSANITADDPNEMIARGKYCMSQFGPLSENCAFLVDGYVAGGTAVTCARRNFPKQFLHYHRAGHGSVTSPQTQRGYTAFVHTKISRVIGASGIHTGTMSFGKMEGDASDKNIAFMLQDDEADGPYYHQEWEGMKQTTPIISGGMNALRLPAFFENLGHSNVILTAGGGSFGHKDGPKPGAISCRQGEEAWKAWKAGQYGNISLSDGVIEFAKTHEEIKGAFLTFQKDADQIYPGWKEKLGYTGESSVQAASFDWAKKAAELLLWGGQKGFASKDTVRYIRTTTAASHPHGICDTKLRGDSDIQANAPSLRGTSAAQAQAPSAPAPSFSALAAGGAVAAAAVAAGRSGRQARSSILPTTVVPVKDSRVTRKALDQSSRYADLSLDEATLIKNGKHVLVAYIMKPKAGYDYLATAAHFAAESSTGTNVNVCTTDDFTKSVDALVYYIDPDSEEMKIAYPNLLFDRNIIDGRAMMCSFLTLSIGNNQGMGDVEYGKIYDFYLPPNFLRLYDGPAVNVEDMWRILGKGTSNGGLVVGTIIKPKLGLQPKPFGEACYAFWQGGDFIKNDEPQGNQVFCQMNEVIPEVVKAMRACIKETGVGKLFSANITADDPNEMIARGKYCMSQFGPLSENCAFLVDGYVAGGTAVTCARRNFPKQFLHYHRAGHGSVTSPQTQRGYTAFVHTKISRVIGASGIHTGTMSFGKMEGDASDKNIAFMLQDDEADGPYYHQEWEGMKQTTPIISGGMNALRLPAFFENLGHSNVILTAGGGSFGHKDGPKPGAISCRQGEEAWKAWKAGQYGNISLSDGVIEFAKTHEEIKGAFLTFQKDADQIYPGWKEKLGYTGESSVQAASFDWAKKASAAAFVGASVAPAKKQSSVSRKALDQSSRYADLSLDEATLIKNGKHVLVAYIMKPKAGYDYLATAAHFAAESSTGTNVNVCTTDDFTKSVDALVYYIDPDSEEMKIAYPNLLFDRNIIDGRAMMCSFLTLSIGNNQGMGDVEYGKIYDFYLPPNFLRLYDGPAVNVEDMWRILGKGTSNGGLVVGTIIKPKLGLQPKPFGEACYAFWQGGDFIKNDEPQGNQVFCQMNEVIPEVVKAMRACIKETGVGKLFSANITADDPNEMIARGKYCMSQFGPLSENCAFLVDGYVAGGTAVTCARRNFPKQFLHYHRAGHGSVTSPQTQRGYTAFVHTKISRVIGASGIHTGTMSFGKMEGDASDKNIAFMLQDDEADGPYYHQEWEGMKQTTPIISGGMNALRLPAFFENLGHSNVILTAGGGSFGHKDGPKPGAISCRQGEEAWKAWKSGQYGNISLSDGVIEFAKTHEEIKGAFLTFQKDADQIYPGWKAASFDWAKKADSAAKSRLLSVRLDWLRFLRYAMTQRSTKMAIAGAAAGNLPSGVALLNAASAFVAAPAASQPALRGTPAAQAPAERLVRTVREGKASRIRGTVAVAVDLDECGHLVVVLAWLPATLLLPDGYDCRFTSKSCQRGTSSSPSTRRRPQMGYRGSGLPLLTRRGLSSLRFGFFCIVGLLRVYVCSYCAFGARRCGRRRQDRNDGPRGLWLGCSGYANRMRFNLLDGELLWIFMLLLFEAVGYFSSVQGRLWEPDPRTEKVIRSLIRLPRNMKSQKAHVDARAATGSGTCIGPDPRARLLSTADSEVNQKPLPSSRAVLLSDFVSQHAAEPSLRKAGKESKPTPSKPAVVELSKERQGPGIKRAADDNAAAVDMEGGQPRKWQLNATFVTMSVRATASTTRWPGHVLMGRRDTNAKSADGFKACSMKMTSA</sequence>
<organism evidence="24 25">
    <name type="scientific">Symbiodinium microadriaticum</name>
    <name type="common">Dinoflagellate</name>
    <name type="synonym">Zooxanthella microadriatica</name>
    <dbReference type="NCBI Taxonomy" id="2951"/>
    <lineage>
        <taxon>Eukaryota</taxon>
        <taxon>Sar</taxon>
        <taxon>Alveolata</taxon>
        <taxon>Dinophyceae</taxon>
        <taxon>Suessiales</taxon>
        <taxon>Symbiodiniaceae</taxon>
        <taxon>Symbiodinium</taxon>
    </lineage>
</organism>
<evidence type="ECO:0000256" key="7">
    <source>
        <dbReference type="ARBA" id="ARBA00022567"/>
    </source>
</evidence>
<feature type="transmembrane region" description="Helical" evidence="21">
    <location>
        <begin position="655"/>
        <end position="676"/>
    </location>
</feature>
<dbReference type="Pfam" id="PF00016">
    <property type="entry name" value="RuBisCO_large"/>
    <property type="match status" value="3"/>
</dbReference>
<keyword evidence="17" id="KW-0120">Carbon dioxide fixation</keyword>
<feature type="domain" description="Ribulose bisphosphate carboxylase large subunit C-terminal" evidence="22">
    <location>
        <begin position="920"/>
        <end position="1228"/>
    </location>
</feature>
<dbReference type="CDD" id="cd08211">
    <property type="entry name" value="RuBisCO_large_II"/>
    <property type="match status" value="3"/>
</dbReference>
<name>A0A1Q9DR48_SYMMI</name>
<dbReference type="SUPFAM" id="SSF103473">
    <property type="entry name" value="MFS general substrate transporter"/>
    <property type="match status" value="1"/>
</dbReference>
<dbReference type="Pfam" id="PF02788">
    <property type="entry name" value="RuBisCO_large_N"/>
    <property type="match status" value="3"/>
</dbReference>
<evidence type="ECO:0000256" key="19">
    <source>
        <dbReference type="ARBA" id="ARBA00049469"/>
    </source>
</evidence>
<dbReference type="GO" id="GO:0004497">
    <property type="term" value="F:monooxygenase activity"/>
    <property type="evidence" value="ECO:0007669"/>
    <property type="project" value="UniProtKB-KW"/>
</dbReference>
<feature type="transmembrane region" description="Helical" evidence="21">
    <location>
        <begin position="629"/>
        <end position="649"/>
    </location>
</feature>
<evidence type="ECO:0000256" key="17">
    <source>
        <dbReference type="ARBA" id="ARBA00023300"/>
    </source>
</evidence>
<feature type="transmembrane region" description="Helical" evidence="21">
    <location>
        <begin position="407"/>
        <end position="427"/>
    </location>
</feature>
<keyword evidence="16" id="KW-0456">Lyase</keyword>
<dbReference type="Gene3D" id="1.20.1250.20">
    <property type="entry name" value="MFS general substrate transporter like domains"/>
    <property type="match status" value="2"/>
</dbReference>
<feature type="region of interest" description="Disordered" evidence="20">
    <location>
        <begin position="751"/>
        <end position="778"/>
    </location>
</feature>
<evidence type="ECO:0000256" key="11">
    <source>
        <dbReference type="ARBA" id="ARBA00022842"/>
    </source>
</evidence>
<dbReference type="Gene3D" id="3.20.20.110">
    <property type="entry name" value="Ribulose bisphosphate carboxylase, large subunit, C-terminal domain"/>
    <property type="match status" value="3"/>
</dbReference>
<dbReference type="GO" id="GO:0016984">
    <property type="term" value="F:ribulose-bisphosphate carboxylase activity"/>
    <property type="evidence" value="ECO:0007669"/>
    <property type="project" value="UniProtKB-EC"/>
</dbReference>
<evidence type="ECO:0000259" key="23">
    <source>
        <dbReference type="Pfam" id="PF02788"/>
    </source>
</evidence>
<evidence type="ECO:0000313" key="24">
    <source>
        <dbReference type="EMBL" id="OLP97657.1"/>
    </source>
</evidence>